<dbReference type="GO" id="GO:0008097">
    <property type="term" value="F:5S rRNA binding"/>
    <property type="evidence" value="ECO:0000318"/>
    <property type="project" value="GO_Central"/>
</dbReference>
<dbReference type="Gene3D" id="3.30.420.100">
    <property type="match status" value="1"/>
</dbReference>
<reference evidence="4" key="1">
    <citation type="submission" date="2018-08" db="EMBL/GenBank/DDBJ databases">
        <authorList>
            <person name="Rossello M."/>
        </authorList>
    </citation>
    <scope>NUCLEOTIDE SEQUENCE [LARGE SCALE GENOMIC DNA]</scope>
    <source>
        <strain evidence="4">cv. Chinese Spring</strain>
    </source>
</reference>
<dbReference type="OrthoDB" id="1709924at2759"/>
<evidence type="ECO:0000313" key="5">
    <source>
        <dbReference type="Proteomes" id="UP000019116"/>
    </source>
</evidence>
<dbReference type="AlphaFoldDB" id="A0A3B6KNJ2"/>
<dbReference type="SMR" id="A0A3B6KNJ2"/>
<keyword evidence="3" id="KW-0687">Ribonucleoprotein</keyword>
<dbReference type="PANTHER" id="PTHR23410:SF12">
    <property type="entry name" value="LARGE RIBOSOMAL SUBUNIT PROTEIN UL18"/>
    <property type="match status" value="1"/>
</dbReference>
<reference evidence="4" key="2">
    <citation type="submission" date="2018-10" db="UniProtKB">
        <authorList>
            <consortium name="EnsemblPlants"/>
        </authorList>
    </citation>
    <scope>IDENTIFICATION</scope>
</reference>
<dbReference type="Gramene" id="TraesWEE_scaffold_024497_01G000100.1">
    <property type="protein sequence ID" value="TraesWEE_scaffold_024497_01G000100.1"/>
    <property type="gene ID" value="TraesWEE_scaffold_024497_01G000100"/>
</dbReference>
<dbReference type="Gramene" id="TraesCAD_scaffold_010209_01G000500.1">
    <property type="protein sequence ID" value="TraesCAD_scaffold_010209_01G000500.1"/>
    <property type="gene ID" value="TraesCAD_scaffold_010209_01G000500"/>
</dbReference>
<dbReference type="STRING" id="4565.A0A3B6KNJ2"/>
<dbReference type="RefSeq" id="XP_044383187.1">
    <property type="nucleotide sequence ID" value="XM_044527252.1"/>
</dbReference>
<sequence>MGTPCISYAPQPFPSRHSRNKDAEAVQILNARLMILFDRRLTDGVCLISIYCMVLSVCCCRGTLDGGLDIPHSDKRFAGFKKNEKWLDTEIHRNYIYEDHVADCMKSIADEEPEEYQFHFSEYIKKGIAADDMEALYKKVHATIRDDPTMAK</sequence>
<evidence type="ECO:0000256" key="2">
    <source>
        <dbReference type="ARBA" id="ARBA00022980"/>
    </source>
</evidence>
<dbReference type="Gramene" id="TraesROB_scaffold_052799_01G000100.1">
    <property type="protein sequence ID" value="TraesROB_scaffold_052799_01G000100.1"/>
    <property type="gene ID" value="TraesROB_scaffold_052799_01G000100"/>
</dbReference>
<protein>
    <submittedName>
        <fullName evidence="4">Uncharacterized protein</fullName>
    </submittedName>
</protein>
<dbReference type="Gramene" id="TraesCS5A03G0978500.1">
    <property type="protein sequence ID" value="TraesCS5A03G0978500.1.CDS"/>
    <property type="gene ID" value="TraesCS5A03G0978500"/>
</dbReference>
<gene>
    <name evidence="4" type="primary">LOC123105230</name>
</gene>
<dbReference type="EnsemblPlants" id="TraesCS5A02G413100.1">
    <property type="protein sequence ID" value="TraesCS5A02G413100.1"/>
    <property type="gene ID" value="TraesCS5A02G413100"/>
</dbReference>
<organism evidence="4">
    <name type="scientific">Triticum aestivum</name>
    <name type="common">Wheat</name>
    <dbReference type="NCBI Taxonomy" id="4565"/>
    <lineage>
        <taxon>Eukaryota</taxon>
        <taxon>Viridiplantae</taxon>
        <taxon>Streptophyta</taxon>
        <taxon>Embryophyta</taxon>
        <taxon>Tracheophyta</taxon>
        <taxon>Spermatophyta</taxon>
        <taxon>Magnoliopsida</taxon>
        <taxon>Liliopsida</taxon>
        <taxon>Poales</taxon>
        <taxon>Poaceae</taxon>
        <taxon>BOP clade</taxon>
        <taxon>Pooideae</taxon>
        <taxon>Triticodae</taxon>
        <taxon>Triticeae</taxon>
        <taxon>Triticinae</taxon>
        <taxon>Triticum</taxon>
    </lineage>
</organism>
<dbReference type="Gramene" id="TraesKAR5A01G0366340.1">
    <property type="protein sequence ID" value="cds.TraesKAR5A01G0366340.1"/>
    <property type="gene ID" value="TraesKAR5A01G0366340"/>
</dbReference>
<dbReference type="Gramene" id="TraesCS5A02G413100.1">
    <property type="protein sequence ID" value="TraesCS5A02G413100.1"/>
    <property type="gene ID" value="TraesCS5A02G413100"/>
</dbReference>
<keyword evidence="2" id="KW-0689">Ribosomal protein</keyword>
<dbReference type="Gramene" id="TraesCLE_scaffold_037700_01G000300.1">
    <property type="protein sequence ID" value="TraesCLE_scaffold_037700_01G000300.1"/>
    <property type="gene ID" value="TraesCLE_scaffold_037700_01G000300"/>
</dbReference>
<proteinExistence type="inferred from homology"/>
<keyword evidence="5" id="KW-1185">Reference proteome</keyword>
<dbReference type="InterPro" id="IPR005485">
    <property type="entry name" value="Rbsml_uL18_euk_arch"/>
</dbReference>
<dbReference type="GO" id="GO:0003735">
    <property type="term" value="F:structural constituent of ribosome"/>
    <property type="evidence" value="ECO:0000318"/>
    <property type="project" value="GO_Central"/>
</dbReference>
<dbReference type="Gramene" id="TraesNOR5A03G02759960.1">
    <property type="protein sequence ID" value="TraesNOR5A03G02759960.1"/>
    <property type="gene ID" value="TraesNOR5A03G02759960"/>
</dbReference>
<name>A0A3B6KNJ2_WHEAT</name>
<accession>A0A3B6KNJ2</accession>
<evidence type="ECO:0000256" key="3">
    <source>
        <dbReference type="ARBA" id="ARBA00023274"/>
    </source>
</evidence>
<dbReference type="GO" id="GO:0022625">
    <property type="term" value="C:cytosolic large ribosomal subunit"/>
    <property type="evidence" value="ECO:0000318"/>
    <property type="project" value="GO_Central"/>
</dbReference>
<dbReference type="PANTHER" id="PTHR23410">
    <property type="entry name" value="RIBOSOMAL PROTEIN L5-RELATED"/>
    <property type="match status" value="1"/>
</dbReference>
<comment type="similarity">
    <text evidence="1">Belongs to the universal ribosomal protein uL18 family.</text>
</comment>
<dbReference type="Proteomes" id="UP000019116">
    <property type="component" value="Chromosome 5A"/>
</dbReference>
<dbReference type="PRINTS" id="PR00058">
    <property type="entry name" value="RIBOSOMALL5"/>
</dbReference>
<dbReference type="GO" id="GO:0006412">
    <property type="term" value="P:translation"/>
    <property type="evidence" value="ECO:0007669"/>
    <property type="project" value="InterPro"/>
</dbReference>
<dbReference type="Gramene" id="TraesJUL5A03G02755470.1">
    <property type="protein sequence ID" value="TraesJUL5A03G02755470.1"/>
    <property type="gene ID" value="TraesJUL5A03G02755470"/>
</dbReference>
<dbReference type="GO" id="GO:0000027">
    <property type="term" value="P:ribosomal large subunit assembly"/>
    <property type="evidence" value="ECO:0000318"/>
    <property type="project" value="GO_Central"/>
</dbReference>
<evidence type="ECO:0000256" key="1">
    <source>
        <dbReference type="ARBA" id="ARBA00007116"/>
    </source>
</evidence>
<dbReference type="GeneID" id="123105230"/>
<dbReference type="SUPFAM" id="SSF53137">
    <property type="entry name" value="Translational machinery components"/>
    <property type="match status" value="1"/>
</dbReference>
<evidence type="ECO:0000313" key="4">
    <source>
        <dbReference type="EnsemblPlants" id="TraesCS5A02G413100.1"/>
    </source>
</evidence>